<dbReference type="Proteomes" id="UP000236551">
    <property type="component" value="Chromosome"/>
</dbReference>
<proteinExistence type="predicted"/>
<evidence type="ECO:0000313" key="2">
    <source>
        <dbReference type="Proteomes" id="UP000236551"/>
    </source>
</evidence>
<name>A0A1D7PSU0_ECOLX</name>
<evidence type="ECO:0000313" key="1">
    <source>
        <dbReference type="EMBL" id="ATZ31963.1"/>
    </source>
</evidence>
<dbReference type="EMBL" id="CP024978">
    <property type="protein sequence ID" value="ATZ31963.1"/>
    <property type="molecule type" value="Genomic_DNA"/>
</dbReference>
<gene>
    <name evidence="1" type="ORF">CV83915_01619</name>
</gene>
<organism evidence="1 2">
    <name type="scientific">Escherichia coli</name>
    <dbReference type="NCBI Taxonomy" id="562"/>
    <lineage>
        <taxon>Bacteria</taxon>
        <taxon>Pseudomonadati</taxon>
        <taxon>Pseudomonadota</taxon>
        <taxon>Gammaproteobacteria</taxon>
        <taxon>Enterobacterales</taxon>
        <taxon>Enterobacteriaceae</taxon>
        <taxon>Escherichia</taxon>
    </lineage>
</organism>
<reference evidence="1 2" key="1">
    <citation type="submission" date="2017-11" db="EMBL/GenBank/DDBJ databases">
        <title>Escherichia coli CV839-15 Genome sequencing and assembly.</title>
        <authorList>
            <person name="Li Z."/>
            <person name="Song N."/>
            <person name="Li W."/>
            <person name="Philip H.R."/>
            <person name="Bu Z."/>
            <person name="Siguo L."/>
        </authorList>
    </citation>
    <scope>NUCLEOTIDE SEQUENCE [LARGE SCALE GENOMIC DNA]</scope>
    <source>
        <strain evidence="1 2">CV839-15</strain>
    </source>
</reference>
<sequence>MDTTILRQHLVFICKNSRSQINAFILINHQPNKRSYQR</sequence>
<dbReference type="AlphaFoldDB" id="A0A1D7PSU0"/>
<accession>A0A1D7PSU0</accession>
<protein>
    <submittedName>
        <fullName evidence="1">Uncharacterized protein</fullName>
    </submittedName>
</protein>